<evidence type="ECO:0000313" key="5">
    <source>
        <dbReference type="Proteomes" id="UP000655366"/>
    </source>
</evidence>
<dbReference type="EMBL" id="JADNYM010000003">
    <property type="protein sequence ID" value="MBG0738276.1"/>
    <property type="molecule type" value="Genomic_DNA"/>
</dbReference>
<sequence length="156" mass="16982">MPTPGFVLTLREKIGHDPLWLPGVTAVVFDDGGKVLLGQRADTGDWTLITGMLDPGEEPAVGAAREVLEETGVVARMEGLVAVHSQAPITFPNGDQCQFMNLVFKAQSVSGVARVNDDESVDVGWFGLDELPPLRAAHQQWLQWALDFAGETRFLR</sequence>
<name>A0A931CLV7_9MICC</name>
<dbReference type="InterPro" id="IPR020084">
    <property type="entry name" value="NUDIX_hydrolase_CS"/>
</dbReference>
<protein>
    <submittedName>
        <fullName evidence="4">NUDIX domain-containing protein</fullName>
    </submittedName>
</protein>
<keyword evidence="2" id="KW-0378">Hydrolase</keyword>
<dbReference type="PANTHER" id="PTHR43046:SF16">
    <property type="entry name" value="ADP-RIBOSE PYROPHOSPHATASE YJHB-RELATED"/>
    <property type="match status" value="1"/>
</dbReference>
<dbReference type="PROSITE" id="PS51462">
    <property type="entry name" value="NUDIX"/>
    <property type="match status" value="1"/>
</dbReference>
<dbReference type="GO" id="GO:0016787">
    <property type="term" value="F:hydrolase activity"/>
    <property type="evidence" value="ECO:0007669"/>
    <property type="project" value="UniProtKB-KW"/>
</dbReference>
<dbReference type="RefSeq" id="WP_196395233.1">
    <property type="nucleotide sequence ID" value="NZ_JADNYM010000003.1"/>
</dbReference>
<keyword evidence="5" id="KW-1185">Reference proteome</keyword>
<dbReference type="Proteomes" id="UP000655366">
    <property type="component" value="Unassembled WGS sequence"/>
</dbReference>
<dbReference type="Gene3D" id="3.90.79.10">
    <property type="entry name" value="Nucleoside Triphosphate Pyrophosphohydrolase"/>
    <property type="match status" value="1"/>
</dbReference>
<dbReference type="PANTHER" id="PTHR43046">
    <property type="entry name" value="GDP-MANNOSE MANNOSYL HYDROLASE"/>
    <property type="match status" value="1"/>
</dbReference>
<proteinExistence type="predicted"/>
<accession>A0A931CLV7</accession>
<dbReference type="PROSITE" id="PS00893">
    <property type="entry name" value="NUDIX_BOX"/>
    <property type="match status" value="1"/>
</dbReference>
<organism evidence="4 5">
    <name type="scientific">Arthrobacter terrae</name>
    <dbReference type="NCBI Taxonomy" id="2935737"/>
    <lineage>
        <taxon>Bacteria</taxon>
        <taxon>Bacillati</taxon>
        <taxon>Actinomycetota</taxon>
        <taxon>Actinomycetes</taxon>
        <taxon>Micrococcales</taxon>
        <taxon>Micrococcaceae</taxon>
        <taxon>Arthrobacter</taxon>
    </lineage>
</organism>
<dbReference type="SUPFAM" id="SSF55811">
    <property type="entry name" value="Nudix"/>
    <property type="match status" value="1"/>
</dbReference>
<gene>
    <name evidence="4" type="ORF">IV500_02365</name>
</gene>
<reference evidence="4 5" key="1">
    <citation type="submission" date="2020-11" db="EMBL/GenBank/DDBJ databases">
        <title>Arthrobacter antarcticus sp. nov., isolated from Antarctic Soil.</title>
        <authorList>
            <person name="Li J."/>
        </authorList>
    </citation>
    <scope>NUCLEOTIDE SEQUENCE [LARGE SCALE GENOMIC DNA]</scope>
    <source>
        <strain evidence="4 5">Z1-20</strain>
    </source>
</reference>
<feature type="domain" description="Nudix hydrolase" evidence="3">
    <location>
        <begin position="19"/>
        <end position="147"/>
    </location>
</feature>
<evidence type="ECO:0000259" key="3">
    <source>
        <dbReference type="PROSITE" id="PS51462"/>
    </source>
</evidence>
<dbReference type="InterPro" id="IPR000086">
    <property type="entry name" value="NUDIX_hydrolase_dom"/>
</dbReference>
<evidence type="ECO:0000313" key="4">
    <source>
        <dbReference type="EMBL" id="MBG0738276.1"/>
    </source>
</evidence>
<dbReference type="CDD" id="cd18879">
    <property type="entry name" value="NUDIX_Hydrolase"/>
    <property type="match status" value="1"/>
</dbReference>
<comment type="cofactor">
    <cofactor evidence="1">
        <name>Mg(2+)</name>
        <dbReference type="ChEBI" id="CHEBI:18420"/>
    </cofactor>
</comment>
<dbReference type="AlphaFoldDB" id="A0A931CLV7"/>
<evidence type="ECO:0000256" key="1">
    <source>
        <dbReference type="ARBA" id="ARBA00001946"/>
    </source>
</evidence>
<dbReference type="Pfam" id="PF00293">
    <property type="entry name" value="NUDIX"/>
    <property type="match status" value="1"/>
</dbReference>
<evidence type="ECO:0000256" key="2">
    <source>
        <dbReference type="ARBA" id="ARBA00022801"/>
    </source>
</evidence>
<dbReference type="InterPro" id="IPR015797">
    <property type="entry name" value="NUDIX_hydrolase-like_dom_sf"/>
</dbReference>
<comment type="caution">
    <text evidence="4">The sequence shown here is derived from an EMBL/GenBank/DDBJ whole genome shotgun (WGS) entry which is preliminary data.</text>
</comment>